<dbReference type="AlphaFoldDB" id="A0A6A6REL7"/>
<dbReference type="EMBL" id="MU004181">
    <property type="protein sequence ID" value="KAF2502183.1"/>
    <property type="molecule type" value="Genomic_DNA"/>
</dbReference>
<feature type="region of interest" description="Disordered" evidence="1">
    <location>
        <begin position="332"/>
        <end position="416"/>
    </location>
</feature>
<feature type="region of interest" description="Disordered" evidence="1">
    <location>
        <begin position="66"/>
        <end position="89"/>
    </location>
</feature>
<keyword evidence="3" id="KW-1185">Reference proteome</keyword>
<evidence type="ECO:0000256" key="1">
    <source>
        <dbReference type="SAM" id="MobiDB-lite"/>
    </source>
</evidence>
<accession>A0A6A6REL7</accession>
<feature type="compositionally biased region" description="Polar residues" evidence="1">
    <location>
        <begin position="347"/>
        <end position="364"/>
    </location>
</feature>
<feature type="region of interest" description="Disordered" evidence="1">
    <location>
        <begin position="119"/>
        <end position="149"/>
    </location>
</feature>
<reference evidence="2" key="1">
    <citation type="journal article" date="2020" name="Stud. Mycol.">
        <title>101 Dothideomycetes genomes: a test case for predicting lifestyles and emergence of pathogens.</title>
        <authorList>
            <person name="Haridas S."/>
            <person name="Albert R."/>
            <person name="Binder M."/>
            <person name="Bloem J."/>
            <person name="Labutti K."/>
            <person name="Salamov A."/>
            <person name="Andreopoulos B."/>
            <person name="Baker S."/>
            <person name="Barry K."/>
            <person name="Bills G."/>
            <person name="Bluhm B."/>
            <person name="Cannon C."/>
            <person name="Castanera R."/>
            <person name="Culley D."/>
            <person name="Daum C."/>
            <person name="Ezra D."/>
            <person name="Gonzalez J."/>
            <person name="Henrissat B."/>
            <person name="Kuo A."/>
            <person name="Liang C."/>
            <person name="Lipzen A."/>
            <person name="Lutzoni F."/>
            <person name="Magnuson J."/>
            <person name="Mondo S."/>
            <person name="Nolan M."/>
            <person name="Ohm R."/>
            <person name="Pangilinan J."/>
            <person name="Park H.-J."/>
            <person name="Ramirez L."/>
            <person name="Alfaro M."/>
            <person name="Sun H."/>
            <person name="Tritt A."/>
            <person name="Yoshinaga Y."/>
            <person name="Zwiers L.-H."/>
            <person name="Turgeon B."/>
            <person name="Goodwin S."/>
            <person name="Spatafora J."/>
            <person name="Crous P."/>
            <person name="Grigoriev I."/>
        </authorList>
    </citation>
    <scope>NUCLEOTIDE SEQUENCE</scope>
    <source>
        <strain evidence="2">CBS 269.34</strain>
    </source>
</reference>
<evidence type="ECO:0000313" key="3">
    <source>
        <dbReference type="Proteomes" id="UP000799750"/>
    </source>
</evidence>
<feature type="compositionally biased region" description="Polar residues" evidence="1">
    <location>
        <begin position="378"/>
        <end position="387"/>
    </location>
</feature>
<proteinExistence type="predicted"/>
<name>A0A6A6REL7_9PEZI</name>
<organism evidence="2 3">
    <name type="scientific">Lophium mytilinum</name>
    <dbReference type="NCBI Taxonomy" id="390894"/>
    <lineage>
        <taxon>Eukaryota</taxon>
        <taxon>Fungi</taxon>
        <taxon>Dikarya</taxon>
        <taxon>Ascomycota</taxon>
        <taxon>Pezizomycotina</taxon>
        <taxon>Dothideomycetes</taxon>
        <taxon>Pleosporomycetidae</taxon>
        <taxon>Mytilinidiales</taxon>
        <taxon>Mytilinidiaceae</taxon>
        <taxon>Lophium</taxon>
    </lineage>
</organism>
<feature type="compositionally biased region" description="Basic and acidic residues" evidence="1">
    <location>
        <begin position="74"/>
        <end position="83"/>
    </location>
</feature>
<sequence length="416" mass="46770">MADLIEEYRQLKREEGRLDQQFQQITKRLEEQSEQVIARTDVVQTQTKKLESQREELRIQTRQLQKLEEEEEQTERKKTDVKVNRRNNKRKLDALQTSIDSILSSLQQPREKTPAPTIYDLETTSSSSPSPAGLGATGQLEAAASTTPSAENVLDQLQLASRGNKSPSPPPQNPQDSQLPPYVRLANVAKSLQVPYQAEKTDSLPSREASRPDGVRSISVEFPSINMRRNGKYVELRCRTGRCDSIWPGVNCALKEGDSKAAEFKGIDGFKTHIISSHRVAWRQSSGFQTDPLDRVLSFCRLKELNEAEVEAIIGRGRMGYEMQLLHLNSPPNKPPFELSAKRKRSQSPSKISPDHSSQNSATLSPDEDVDKGIKAVKSNSFASEQRSGAAKRRHTRFFRVPSKTPSIFDNSDDLF</sequence>
<evidence type="ECO:0000313" key="2">
    <source>
        <dbReference type="EMBL" id="KAF2502183.1"/>
    </source>
</evidence>
<dbReference type="Proteomes" id="UP000799750">
    <property type="component" value="Unassembled WGS sequence"/>
</dbReference>
<protein>
    <submittedName>
        <fullName evidence="2">Uncharacterized protein</fullName>
    </submittedName>
</protein>
<gene>
    <name evidence="2" type="ORF">BU16DRAFT_554256</name>
</gene>